<dbReference type="Proteomes" id="UP000299084">
    <property type="component" value="Unassembled WGS sequence"/>
</dbReference>
<keyword evidence="3" id="KW-1185">Reference proteome</keyword>
<sequence>MMTTKAPTAAPVPGASPTSDQRPAPLHLPAGSSCYFKFRYIQISLLLMELQIKLIELKHSTMAQLLGEVILQIADGPILPFNALDIALEVQNSLKGNFSLSYSNFSK</sequence>
<gene>
    <name evidence="2" type="ORF">Cadr_000000431</name>
</gene>
<comment type="caution">
    <text evidence="2">The sequence shown here is derived from an EMBL/GenBank/DDBJ whole genome shotgun (WGS) entry which is preliminary data.</text>
</comment>
<organism evidence="2 3">
    <name type="scientific">Camelus dromedarius</name>
    <name type="common">Dromedary</name>
    <name type="synonym">Arabian camel</name>
    <dbReference type="NCBI Taxonomy" id="9838"/>
    <lineage>
        <taxon>Eukaryota</taxon>
        <taxon>Metazoa</taxon>
        <taxon>Chordata</taxon>
        <taxon>Craniata</taxon>
        <taxon>Vertebrata</taxon>
        <taxon>Euteleostomi</taxon>
        <taxon>Mammalia</taxon>
        <taxon>Eutheria</taxon>
        <taxon>Laurasiatheria</taxon>
        <taxon>Artiodactyla</taxon>
        <taxon>Tylopoda</taxon>
        <taxon>Camelidae</taxon>
        <taxon>Camelus</taxon>
    </lineage>
</organism>
<name>A0A5N4EK73_CAMDR</name>
<dbReference type="EMBL" id="JWIN03000001">
    <property type="protein sequence ID" value="KAB1283852.1"/>
    <property type="molecule type" value="Genomic_DNA"/>
</dbReference>
<accession>A0A5N4EK73</accession>
<feature type="region of interest" description="Disordered" evidence="1">
    <location>
        <begin position="1"/>
        <end position="25"/>
    </location>
</feature>
<proteinExistence type="predicted"/>
<evidence type="ECO:0000313" key="2">
    <source>
        <dbReference type="EMBL" id="KAB1283852.1"/>
    </source>
</evidence>
<dbReference type="PROSITE" id="PS51257">
    <property type="entry name" value="PROKAR_LIPOPROTEIN"/>
    <property type="match status" value="1"/>
</dbReference>
<reference evidence="2 3" key="1">
    <citation type="journal article" date="2019" name="Mol. Ecol. Resour.">
        <title>Improving Illumina assemblies with Hi-C and long reads: an example with the North African dromedary.</title>
        <authorList>
            <person name="Elbers J.P."/>
            <person name="Rogers M.F."/>
            <person name="Perelman P.L."/>
            <person name="Proskuryakova A.A."/>
            <person name="Serdyukova N.A."/>
            <person name="Johnson W.E."/>
            <person name="Horin P."/>
            <person name="Corander J."/>
            <person name="Murphy D."/>
            <person name="Burger P.A."/>
        </authorList>
    </citation>
    <scope>NUCLEOTIDE SEQUENCE [LARGE SCALE GENOMIC DNA]</scope>
    <source>
        <strain evidence="2">Drom800</strain>
        <tissue evidence="2">Blood</tissue>
    </source>
</reference>
<evidence type="ECO:0000256" key="1">
    <source>
        <dbReference type="SAM" id="MobiDB-lite"/>
    </source>
</evidence>
<evidence type="ECO:0000313" key="3">
    <source>
        <dbReference type="Proteomes" id="UP000299084"/>
    </source>
</evidence>
<protein>
    <submittedName>
        <fullName evidence="2">Inactive N-acetylated-alpha-linked acidic dipeptidase-like protein 2</fullName>
    </submittedName>
</protein>
<dbReference type="AlphaFoldDB" id="A0A5N4EK73"/>